<protein>
    <submittedName>
        <fullName evidence="2">DUF1573 domain-containing protein</fullName>
    </submittedName>
</protein>
<organism evidence="2 3">
    <name type="scientific">Putridiphycobacter roseus</name>
    <dbReference type="NCBI Taxonomy" id="2219161"/>
    <lineage>
        <taxon>Bacteria</taxon>
        <taxon>Pseudomonadati</taxon>
        <taxon>Bacteroidota</taxon>
        <taxon>Flavobacteriia</taxon>
        <taxon>Flavobacteriales</taxon>
        <taxon>Crocinitomicaceae</taxon>
        <taxon>Putridiphycobacter</taxon>
    </lineage>
</organism>
<reference evidence="2 3" key="1">
    <citation type="submission" date="2018-06" db="EMBL/GenBank/DDBJ databases">
        <title>The draft genome sequence of Crocinitomix sp. SM1701.</title>
        <authorList>
            <person name="Zhang X."/>
        </authorList>
    </citation>
    <scope>NUCLEOTIDE SEQUENCE [LARGE SCALE GENOMIC DNA]</scope>
    <source>
        <strain evidence="2 3">SM1701</strain>
    </source>
</reference>
<feature type="signal peptide" evidence="1">
    <location>
        <begin position="1"/>
        <end position="22"/>
    </location>
</feature>
<dbReference type="PROSITE" id="PS51257">
    <property type="entry name" value="PROKAR_LIPOPROTEIN"/>
    <property type="match status" value="1"/>
</dbReference>
<evidence type="ECO:0000313" key="2">
    <source>
        <dbReference type="EMBL" id="PZE16030.1"/>
    </source>
</evidence>
<proteinExistence type="predicted"/>
<evidence type="ECO:0000313" key="3">
    <source>
        <dbReference type="Proteomes" id="UP000249248"/>
    </source>
</evidence>
<dbReference type="EMBL" id="QKSB01000013">
    <property type="protein sequence ID" value="PZE16030.1"/>
    <property type="molecule type" value="Genomic_DNA"/>
</dbReference>
<feature type="chain" id="PRO_5016179566" evidence="1">
    <location>
        <begin position="23"/>
        <end position="145"/>
    </location>
</feature>
<dbReference type="Gene3D" id="2.60.40.10">
    <property type="entry name" value="Immunoglobulins"/>
    <property type="match status" value="1"/>
</dbReference>
<sequence>MKLGIFLIITTLGAFVSCTNNAGQLAEERKENFAALLEKPTEISFEEDAFDFGKVVDGEKVQHTFHFTNTGDKSLVLIDVKGSCGCTVPENWPKAPIQPGETAQIDVTFDSKNRVGIVRKTVRIQANTNPSVTTLTITGEVTEKI</sequence>
<dbReference type="InterPro" id="IPR013783">
    <property type="entry name" value="Ig-like_fold"/>
</dbReference>
<dbReference type="OrthoDB" id="826619at2"/>
<dbReference type="Pfam" id="PF07610">
    <property type="entry name" value="DUF1573"/>
    <property type="match status" value="1"/>
</dbReference>
<evidence type="ECO:0000256" key="1">
    <source>
        <dbReference type="SAM" id="SignalP"/>
    </source>
</evidence>
<dbReference type="InterPro" id="IPR011467">
    <property type="entry name" value="DUF1573"/>
</dbReference>
<comment type="caution">
    <text evidence="2">The sequence shown here is derived from an EMBL/GenBank/DDBJ whole genome shotgun (WGS) entry which is preliminary data.</text>
</comment>
<keyword evidence="3" id="KW-1185">Reference proteome</keyword>
<dbReference type="Proteomes" id="UP000249248">
    <property type="component" value="Unassembled WGS sequence"/>
</dbReference>
<accession>A0A2W1MXX5</accession>
<name>A0A2W1MXX5_9FLAO</name>
<dbReference type="PANTHER" id="PTHR37833:SF1">
    <property type="entry name" value="SIGNAL PEPTIDE PROTEIN"/>
    <property type="match status" value="1"/>
</dbReference>
<gene>
    <name evidence="2" type="ORF">DNU06_15395</name>
</gene>
<dbReference type="AlphaFoldDB" id="A0A2W1MXX5"/>
<keyword evidence="1" id="KW-0732">Signal</keyword>
<dbReference type="RefSeq" id="WP_111064392.1">
    <property type="nucleotide sequence ID" value="NZ_JBHUCU010000020.1"/>
</dbReference>
<dbReference type="PANTHER" id="PTHR37833">
    <property type="entry name" value="LIPOPROTEIN-RELATED"/>
    <property type="match status" value="1"/>
</dbReference>